<dbReference type="Pfam" id="PF06271">
    <property type="entry name" value="RDD"/>
    <property type="match status" value="1"/>
</dbReference>
<keyword evidence="10" id="KW-1185">Reference proteome</keyword>
<evidence type="ECO:0000256" key="7">
    <source>
        <dbReference type="SAM" id="Phobius"/>
    </source>
</evidence>
<feature type="transmembrane region" description="Helical" evidence="7">
    <location>
        <begin position="228"/>
        <end position="254"/>
    </location>
</feature>
<keyword evidence="5 7" id="KW-0472">Membrane</keyword>
<feature type="compositionally biased region" description="Low complexity" evidence="6">
    <location>
        <begin position="24"/>
        <end position="140"/>
    </location>
</feature>
<comment type="caution">
    <text evidence="9">The sequence shown here is derived from an EMBL/GenBank/DDBJ whole genome shotgun (WGS) entry which is preliminary data.</text>
</comment>
<accession>A0ABT9PFQ0</accession>
<evidence type="ECO:0000256" key="2">
    <source>
        <dbReference type="ARBA" id="ARBA00022475"/>
    </source>
</evidence>
<keyword evidence="4 7" id="KW-1133">Transmembrane helix</keyword>
<reference evidence="9 10" key="1">
    <citation type="submission" date="2023-07" db="EMBL/GenBank/DDBJ databases">
        <title>Sequencing the genomes of 1000 actinobacteria strains.</title>
        <authorList>
            <person name="Klenk H.-P."/>
        </authorList>
    </citation>
    <scope>NUCLEOTIDE SEQUENCE [LARGE SCALE GENOMIC DNA]</scope>
    <source>
        <strain evidence="9 10">DSM 44388</strain>
    </source>
</reference>
<dbReference type="InterPro" id="IPR051791">
    <property type="entry name" value="Pra-immunoreactive"/>
</dbReference>
<dbReference type="PANTHER" id="PTHR36115">
    <property type="entry name" value="PROLINE-RICH ANTIGEN HOMOLOG-RELATED"/>
    <property type="match status" value="1"/>
</dbReference>
<dbReference type="PANTHER" id="PTHR36115:SF4">
    <property type="entry name" value="MEMBRANE PROTEIN"/>
    <property type="match status" value="1"/>
</dbReference>
<name>A0ABT9PFQ0_9ACTN</name>
<dbReference type="EMBL" id="JAUSQZ010000001">
    <property type="protein sequence ID" value="MDP9831316.1"/>
    <property type="molecule type" value="Genomic_DNA"/>
</dbReference>
<evidence type="ECO:0000313" key="9">
    <source>
        <dbReference type="EMBL" id="MDP9831316.1"/>
    </source>
</evidence>
<organism evidence="9 10">
    <name type="scientific">Kineosporia succinea</name>
    <dbReference type="NCBI Taxonomy" id="84632"/>
    <lineage>
        <taxon>Bacteria</taxon>
        <taxon>Bacillati</taxon>
        <taxon>Actinomycetota</taxon>
        <taxon>Actinomycetes</taxon>
        <taxon>Kineosporiales</taxon>
        <taxon>Kineosporiaceae</taxon>
        <taxon>Kineosporia</taxon>
    </lineage>
</organism>
<proteinExistence type="predicted"/>
<keyword evidence="3 7" id="KW-0812">Transmembrane</keyword>
<comment type="subcellular location">
    <subcellularLocation>
        <location evidence="1">Cell membrane</location>
        <topology evidence="1">Multi-pass membrane protein</topology>
    </subcellularLocation>
</comment>
<feature type="region of interest" description="Disordered" evidence="6">
    <location>
        <begin position="1"/>
        <end position="163"/>
    </location>
</feature>
<feature type="domain" description="RDD" evidence="8">
    <location>
        <begin position="174"/>
        <end position="324"/>
    </location>
</feature>
<dbReference type="RefSeq" id="WP_307250966.1">
    <property type="nucleotide sequence ID" value="NZ_JAUSQZ010000001.1"/>
</dbReference>
<evidence type="ECO:0000256" key="3">
    <source>
        <dbReference type="ARBA" id="ARBA00022692"/>
    </source>
</evidence>
<feature type="compositionally biased region" description="Polar residues" evidence="6">
    <location>
        <begin position="147"/>
        <end position="163"/>
    </location>
</feature>
<protein>
    <submittedName>
        <fullName evidence="9">RDD family membrane protein YckC</fullName>
    </submittedName>
</protein>
<keyword evidence="2" id="KW-1003">Cell membrane</keyword>
<gene>
    <name evidence="9" type="ORF">J2S57_007065</name>
</gene>
<evidence type="ECO:0000256" key="4">
    <source>
        <dbReference type="ARBA" id="ARBA00022989"/>
    </source>
</evidence>
<evidence type="ECO:0000259" key="8">
    <source>
        <dbReference type="Pfam" id="PF06271"/>
    </source>
</evidence>
<sequence>MSEYGSNPPRDPENGESGNPEQRGGQNPPSYGQQPPQYGQQNPGQPGQYGQPEYGAPGQNQPGQNQPGQNQPGQNQPGQNQPGQYGQPPYGQPGQSGPQPTYGQPGQQPTYGQPGQQPQYGQQGQPYGQPGQYGAQPQYGQGYGSNPYGQPGQSTYGSPLGQPGSNIPANVEFASMGRRLSAQLIDGLILSVVLGILAVLLLGLPLMNGDITTTTDADGTVTTTGGEGLAAGLLGFYALAFIIPLVYQIVMIALKGATVGKMVLGVRVVRIEDGQLPGWVPSLLRWLIPTVGGLACGIGQFVVYISPFFDSSGRNQGWHDMVAKTVVIKV</sequence>
<evidence type="ECO:0000256" key="1">
    <source>
        <dbReference type="ARBA" id="ARBA00004651"/>
    </source>
</evidence>
<feature type="transmembrane region" description="Helical" evidence="7">
    <location>
        <begin position="184"/>
        <end position="208"/>
    </location>
</feature>
<dbReference type="InterPro" id="IPR010432">
    <property type="entry name" value="RDD"/>
</dbReference>
<evidence type="ECO:0000313" key="10">
    <source>
        <dbReference type="Proteomes" id="UP001235712"/>
    </source>
</evidence>
<evidence type="ECO:0000256" key="6">
    <source>
        <dbReference type="SAM" id="MobiDB-lite"/>
    </source>
</evidence>
<evidence type="ECO:0000256" key="5">
    <source>
        <dbReference type="ARBA" id="ARBA00023136"/>
    </source>
</evidence>
<dbReference type="Proteomes" id="UP001235712">
    <property type="component" value="Unassembled WGS sequence"/>
</dbReference>